<sequence>KSVMECDHLGHQLEMMVQRRFLHKIKITMNPELRLEQQSIFSQRLHQTCCNTMEVLPAHSHQHLY</sequence>
<dbReference type="EMBL" id="HADX01016134">
    <property type="protein sequence ID" value="SBP38366.1"/>
    <property type="molecule type" value="Transcribed_RNA"/>
</dbReference>
<reference evidence="1" key="2">
    <citation type="submission" date="2016-06" db="EMBL/GenBank/DDBJ databases">
        <title>The genome of a short-lived fish provides insights into sex chromosome evolution and the genetic control of aging.</title>
        <authorList>
            <person name="Reichwald K."/>
            <person name="Felder M."/>
            <person name="Petzold A."/>
            <person name="Koch P."/>
            <person name="Groth M."/>
            <person name="Platzer M."/>
        </authorList>
    </citation>
    <scope>NUCLEOTIDE SEQUENCE</scope>
    <source>
        <tissue evidence="1">Brain</tissue>
    </source>
</reference>
<name>A0A1A7Z7Q3_9TELE</name>
<proteinExistence type="predicted"/>
<accession>A0A1A7Z7Q3</accession>
<protein>
    <submittedName>
        <fullName evidence="1">Uncharacterized protein</fullName>
    </submittedName>
</protein>
<feature type="non-terminal residue" evidence="1">
    <location>
        <position position="65"/>
    </location>
</feature>
<evidence type="ECO:0000313" key="1">
    <source>
        <dbReference type="EMBL" id="SBP38366.1"/>
    </source>
</evidence>
<feature type="non-terminal residue" evidence="1">
    <location>
        <position position="1"/>
    </location>
</feature>
<reference evidence="1" key="1">
    <citation type="submission" date="2016-05" db="EMBL/GenBank/DDBJ databases">
        <authorList>
            <person name="Lavstsen T."/>
            <person name="Jespersen J.S."/>
        </authorList>
    </citation>
    <scope>NUCLEOTIDE SEQUENCE</scope>
    <source>
        <tissue evidence="1">Brain</tissue>
    </source>
</reference>
<gene>
    <name evidence="1" type="primary">Nfu_g_1_025876</name>
</gene>
<organism evidence="1">
    <name type="scientific">Iconisemion striatum</name>
    <dbReference type="NCBI Taxonomy" id="60296"/>
    <lineage>
        <taxon>Eukaryota</taxon>
        <taxon>Metazoa</taxon>
        <taxon>Chordata</taxon>
        <taxon>Craniata</taxon>
        <taxon>Vertebrata</taxon>
        <taxon>Euteleostomi</taxon>
        <taxon>Actinopterygii</taxon>
        <taxon>Neopterygii</taxon>
        <taxon>Teleostei</taxon>
        <taxon>Neoteleostei</taxon>
        <taxon>Acanthomorphata</taxon>
        <taxon>Ovalentaria</taxon>
        <taxon>Atherinomorphae</taxon>
        <taxon>Cyprinodontiformes</taxon>
        <taxon>Nothobranchiidae</taxon>
        <taxon>Iconisemion</taxon>
    </lineage>
</organism>
<dbReference type="AlphaFoldDB" id="A0A1A7Z7Q3"/>